<comment type="function">
    <text evidence="3">Catalyzes the phosphorylation of the 3'-hydroxyl group of dephosphocoenzyme A to form coenzyme A.</text>
</comment>
<comment type="caution">
    <text evidence="5">The sequence shown here is derived from an EMBL/GenBank/DDBJ whole genome shotgun (WGS) entry which is preliminary data.</text>
</comment>
<evidence type="ECO:0000313" key="5">
    <source>
        <dbReference type="EMBL" id="SHE97495.1"/>
    </source>
</evidence>
<dbReference type="HAMAP" id="MF_00376">
    <property type="entry name" value="Dephospho_CoA_kinase"/>
    <property type="match status" value="1"/>
</dbReference>
<dbReference type="NCBIfam" id="TIGR00152">
    <property type="entry name" value="dephospho-CoA kinase"/>
    <property type="match status" value="1"/>
</dbReference>
<comment type="pathway">
    <text evidence="3">Cofactor biosynthesis; coenzyme A biosynthesis; CoA from (R)-pantothenate: step 5/5.</text>
</comment>
<dbReference type="STRING" id="1122195.SAMN02745164_01529"/>
<reference evidence="5" key="1">
    <citation type="submission" date="2016-11" db="EMBL/GenBank/DDBJ databases">
        <authorList>
            <person name="Varghese N."/>
            <person name="Submissions S."/>
        </authorList>
    </citation>
    <scope>NUCLEOTIDE SEQUENCE [LARGE SCALE GENOMIC DNA]</scope>
    <source>
        <strain evidence="5">DSM 16785</strain>
    </source>
</reference>
<dbReference type="AlphaFoldDB" id="A0A1M4XVP7"/>
<keyword evidence="3" id="KW-0963">Cytoplasm</keyword>
<dbReference type="PANTHER" id="PTHR10695">
    <property type="entry name" value="DEPHOSPHO-COA KINASE-RELATED"/>
    <property type="match status" value="1"/>
</dbReference>
<organism evidence="5 6">
    <name type="scientific">Marinitoga hydrogenitolerans (strain DSM 16785 / JCM 12826 / AT1271)</name>
    <dbReference type="NCBI Taxonomy" id="1122195"/>
    <lineage>
        <taxon>Bacteria</taxon>
        <taxon>Thermotogati</taxon>
        <taxon>Thermotogota</taxon>
        <taxon>Thermotogae</taxon>
        <taxon>Petrotogales</taxon>
        <taxon>Petrotogaceae</taxon>
        <taxon>Marinitoga</taxon>
    </lineage>
</organism>
<evidence type="ECO:0000256" key="4">
    <source>
        <dbReference type="NCBIfam" id="TIGR00152"/>
    </source>
</evidence>
<sequence length="187" mass="21731">MKIIGITGYAGSGKSTIAKILKSLGYSVVDLDKVGHEILKEKKVKEKLKSVFGEFIFEKGEIKRDRLSEIVFKNNDKLELLNNILHPIIKEKVKEKIKKINKEIVFIDGALIEKIGLDEICDYIIFVESSEENRLKRLTELRKMPLWKAEKIINSQKKLKYKYNFKIVNNNGLYTIKNELLKILHKI</sequence>
<comment type="similarity">
    <text evidence="3">Belongs to the CoaE family.</text>
</comment>
<dbReference type="PANTHER" id="PTHR10695:SF46">
    <property type="entry name" value="BIFUNCTIONAL COENZYME A SYNTHASE-RELATED"/>
    <property type="match status" value="1"/>
</dbReference>
<dbReference type="EMBL" id="FQUI01000025">
    <property type="protein sequence ID" value="SHE97495.1"/>
    <property type="molecule type" value="Genomic_DNA"/>
</dbReference>
<keyword evidence="3 5" id="KW-0418">Kinase</keyword>
<dbReference type="UniPathway" id="UPA00241">
    <property type="reaction ID" value="UER00356"/>
</dbReference>
<comment type="subcellular location">
    <subcellularLocation>
        <location evidence="3">Cytoplasm</location>
    </subcellularLocation>
</comment>
<gene>
    <name evidence="3" type="primary">coaE</name>
    <name evidence="5" type="ORF">SAMN02745164_01529</name>
</gene>
<dbReference type="Proteomes" id="UP000184334">
    <property type="component" value="Unassembled WGS sequence"/>
</dbReference>
<dbReference type="PROSITE" id="PS51219">
    <property type="entry name" value="DPCK"/>
    <property type="match status" value="1"/>
</dbReference>
<name>A0A1M4XVP7_MARH1</name>
<dbReference type="RefSeq" id="WP_072865100.1">
    <property type="nucleotide sequence ID" value="NZ_FQUI01000025.1"/>
</dbReference>
<evidence type="ECO:0000256" key="1">
    <source>
        <dbReference type="ARBA" id="ARBA00022741"/>
    </source>
</evidence>
<protein>
    <recommendedName>
        <fullName evidence="3 4">Dephospho-CoA kinase</fullName>
        <ecNumber evidence="3 4">2.7.1.24</ecNumber>
    </recommendedName>
    <alternativeName>
        <fullName evidence="3">Dephosphocoenzyme A kinase</fullName>
    </alternativeName>
</protein>
<dbReference type="GO" id="GO:0015937">
    <property type="term" value="P:coenzyme A biosynthetic process"/>
    <property type="evidence" value="ECO:0007669"/>
    <property type="project" value="UniProtKB-UniRule"/>
</dbReference>
<dbReference type="OrthoDB" id="9812943at2"/>
<keyword evidence="3" id="KW-0808">Transferase</keyword>
<accession>A0A1M4XVP7</accession>
<keyword evidence="1 3" id="KW-0547">Nucleotide-binding</keyword>
<dbReference type="EC" id="2.7.1.24" evidence="3 4"/>
<keyword evidence="3" id="KW-0173">Coenzyme A biosynthesis</keyword>
<dbReference type="InterPro" id="IPR027417">
    <property type="entry name" value="P-loop_NTPase"/>
</dbReference>
<dbReference type="GO" id="GO:0004140">
    <property type="term" value="F:dephospho-CoA kinase activity"/>
    <property type="evidence" value="ECO:0007669"/>
    <property type="project" value="UniProtKB-UniRule"/>
</dbReference>
<dbReference type="SUPFAM" id="SSF52540">
    <property type="entry name" value="P-loop containing nucleoside triphosphate hydrolases"/>
    <property type="match status" value="1"/>
</dbReference>
<dbReference type="Gene3D" id="3.40.50.300">
    <property type="entry name" value="P-loop containing nucleotide triphosphate hydrolases"/>
    <property type="match status" value="1"/>
</dbReference>
<comment type="catalytic activity">
    <reaction evidence="3">
        <text>3'-dephospho-CoA + ATP = ADP + CoA + H(+)</text>
        <dbReference type="Rhea" id="RHEA:18245"/>
        <dbReference type="ChEBI" id="CHEBI:15378"/>
        <dbReference type="ChEBI" id="CHEBI:30616"/>
        <dbReference type="ChEBI" id="CHEBI:57287"/>
        <dbReference type="ChEBI" id="CHEBI:57328"/>
        <dbReference type="ChEBI" id="CHEBI:456216"/>
        <dbReference type="EC" id="2.7.1.24"/>
    </reaction>
</comment>
<keyword evidence="2 3" id="KW-0067">ATP-binding</keyword>
<evidence type="ECO:0000256" key="2">
    <source>
        <dbReference type="ARBA" id="ARBA00022840"/>
    </source>
</evidence>
<dbReference type="GO" id="GO:0005737">
    <property type="term" value="C:cytoplasm"/>
    <property type="evidence" value="ECO:0007669"/>
    <property type="project" value="UniProtKB-SubCell"/>
</dbReference>
<feature type="binding site" evidence="3">
    <location>
        <begin position="11"/>
        <end position="16"/>
    </location>
    <ligand>
        <name>ATP</name>
        <dbReference type="ChEBI" id="CHEBI:30616"/>
    </ligand>
</feature>
<dbReference type="Pfam" id="PF01121">
    <property type="entry name" value="CoaE"/>
    <property type="match status" value="1"/>
</dbReference>
<evidence type="ECO:0000313" key="6">
    <source>
        <dbReference type="Proteomes" id="UP000184334"/>
    </source>
</evidence>
<keyword evidence="6" id="KW-1185">Reference proteome</keyword>
<proteinExistence type="inferred from homology"/>
<dbReference type="CDD" id="cd02022">
    <property type="entry name" value="DPCK"/>
    <property type="match status" value="1"/>
</dbReference>
<evidence type="ECO:0000256" key="3">
    <source>
        <dbReference type="HAMAP-Rule" id="MF_00376"/>
    </source>
</evidence>
<dbReference type="InterPro" id="IPR001977">
    <property type="entry name" value="Depp_CoAkinase"/>
</dbReference>
<dbReference type="GO" id="GO:0005524">
    <property type="term" value="F:ATP binding"/>
    <property type="evidence" value="ECO:0007669"/>
    <property type="project" value="UniProtKB-UniRule"/>
</dbReference>